<dbReference type="Proteomes" id="UP000292262">
    <property type="component" value="Unassembled WGS sequence"/>
</dbReference>
<dbReference type="AlphaFoldDB" id="A0A4Q7NUK1"/>
<proteinExistence type="predicted"/>
<sequence>MKKISLLVFVITLFSCSTDHYDDDILTEANTDLIKILEENDIDPQKVVITDEYVILEGDIGIPISAILEDARAGKGNISKQALRDKSTFEGGRVSNEYNNRIRIAMAADMRPDWMEALRQAINRFNEINECRIHYTYVTGSAHTYISYKNLNGTIGFGEWPQKTIHSNLKTYRKPGSKIHIHPNQKNQSLNLKIELLLHEMGHTLGFEHTFKDANHRAQYSSNYDGDHISGTPIYDPLSVMAPAIAHDNGQFSYYDKIALQKVYVGPFINDFEHTISGTNYADVFSYVTYTTNVINSSYNYKWEYKYPNSSSWGRLPNSSSSNTTVRFKMTSYLAPHRTNTFRVRCTITKPNGDVSRDHFSTRVDGIDIHH</sequence>
<name>A0A4Q7NUK1_9FLAO</name>
<organism evidence="1 2">
    <name type="scientific">Aquimarina brevivitae</name>
    <dbReference type="NCBI Taxonomy" id="323412"/>
    <lineage>
        <taxon>Bacteria</taxon>
        <taxon>Pseudomonadati</taxon>
        <taxon>Bacteroidota</taxon>
        <taxon>Flavobacteriia</taxon>
        <taxon>Flavobacteriales</taxon>
        <taxon>Flavobacteriaceae</taxon>
        <taxon>Aquimarina</taxon>
    </lineage>
</organism>
<accession>A0A4Q7NUK1</accession>
<evidence type="ECO:0000313" key="2">
    <source>
        <dbReference type="Proteomes" id="UP000292262"/>
    </source>
</evidence>
<gene>
    <name evidence="1" type="ORF">EV197_3405</name>
</gene>
<dbReference type="RefSeq" id="WP_130287904.1">
    <property type="nucleotide sequence ID" value="NZ_SGXE01000007.1"/>
</dbReference>
<dbReference type="InterPro" id="IPR024653">
    <property type="entry name" value="Peptidase_M10/M27/M57"/>
</dbReference>
<dbReference type="SUPFAM" id="SSF55486">
    <property type="entry name" value="Metalloproteases ('zincins'), catalytic domain"/>
    <property type="match status" value="1"/>
</dbReference>
<comment type="caution">
    <text evidence="1">The sequence shown here is derived from an EMBL/GenBank/DDBJ whole genome shotgun (WGS) entry which is preliminary data.</text>
</comment>
<dbReference type="InterPro" id="IPR024079">
    <property type="entry name" value="MetalloPept_cat_dom_sf"/>
</dbReference>
<reference evidence="1 2" key="1">
    <citation type="submission" date="2019-02" db="EMBL/GenBank/DDBJ databases">
        <title>Genomic Encyclopedia of Type Strains, Phase IV (KMG-IV): sequencing the most valuable type-strain genomes for metagenomic binning, comparative biology and taxonomic classification.</title>
        <authorList>
            <person name="Goeker M."/>
        </authorList>
    </citation>
    <scope>NUCLEOTIDE SEQUENCE [LARGE SCALE GENOMIC DNA]</scope>
    <source>
        <strain evidence="1 2">DSM 17196</strain>
    </source>
</reference>
<dbReference type="OrthoDB" id="8455098at2"/>
<evidence type="ECO:0000313" key="1">
    <source>
        <dbReference type="EMBL" id="RZS90610.1"/>
    </source>
</evidence>
<dbReference type="PROSITE" id="PS51257">
    <property type="entry name" value="PROKAR_LIPOPROTEIN"/>
    <property type="match status" value="1"/>
</dbReference>
<dbReference type="GO" id="GO:0008237">
    <property type="term" value="F:metallopeptidase activity"/>
    <property type="evidence" value="ECO:0007669"/>
    <property type="project" value="InterPro"/>
</dbReference>
<protein>
    <submittedName>
        <fullName evidence="1">Dual-action HEIGH metallo-peptidase</fullName>
    </submittedName>
</protein>
<dbReference type="Pfam" id="PF12388">
    <property type="entry name" value="Peptidase_M57"/>
    <property type="match status" value="1"/>
</dbReference>
<dbReference type="Gene3D" id="3.40.390.10">
    <property type="entry name" value="Collagenase (Catalytic Domain)"/>
    <property type="match status" value="1"/>
</dbReference>
<dbReference type="EMBL" id="SGXE01000007">
    <property type="protein sequence ID" value="RZS90610.1"/>
    <property type="molecule type" value="Genomic_DNA"/>
</dbReference>
<keyword evidence="2" id="KW-1185">Reference proteome</keyword>